<evidence type="ECO:0000259" key="12">
    <source>
        <dbReference type="Pfam" id="PF02744"/>
    </source>
</evidence>
<accession>A0A9D6AFS9</accession>
<dbReference type="EMBL" id="JABZGU010000164">
    <property type="protein sequence ID" value="MBF4803313.1"/>
    <property type="molecule type" value="Genomic_DNA"/>
</dbReference>
<dbReference type="InterPro" id="IPR000766">
    <property type="entry name" value="GalP_uridyl_Trfase_II"/>
</dbReference>
<comment type="pathway">
    <text evidence="3 10">Carbohydrate metabolism; galactose metabolism.</text>
</comment>
<dbReference type="GO" id="GO:0005737">
    <property type="term" value="C:cytoplasm"/>
    <property type="evidence" value="ECO:0007669"/>
    <property type="project" value="UniProtKB-SubCell"/>
</dbReference>
<comment type="similarity">
    <text evidence="4 10">Belongs to the galactose-1-phosphate uridylyltransferase type 2 family.</text>
</comment>
<keyword evidence="5 10" id="KW-0963">Cytoplasm</keyword>
<dbReference type="PANTHER" id="PTHR39191">
    <property type="entry name" value="GALACTOSE-1-PHOSPHATE URIDYLYLTRANSFERASE"/>
    <property type="match status" value="1"/>
</dbReference>
<dbReference type="AlphaFoldDB" id="A0A9D6AFS9"/>
<dbReference type="InterPro" id="IPR005849">
    <property type="entry name" value="GalP_Utransf_N"/>
</dbReference>
<feature type="domain" description="Galactose-1-phosphate uridyl transferase C-terminal" evidence="12">
    <location>
        <begin position="265"/>
        <end position="439"/>
    </location>
</feature>
<dbReference type="Pfam" id="PF02744">
    <property type="entry name" value="GalP_UDP_tr_C"/>
    <property type="match status" value="1"/>
</dbReference>
<keyword evidence="6 10" id="KW-0808">Transferase</keyword>
<dbReference type="Proteomes" id="UP000787322">
    <property type="component" value="Unassembled WGS sequence"/>
</dbReference>
<dbReference type="HAMAP" id="MF_00571">
    <property type="entry name" value="GalP_UDP_trans"/>
    <property type="match status" value="1"/>
</dbReference>
<dbReference type="EC" id="2.7.7.12" evidence="10"/>
<evidence type="ECO:0000256" key="9">
    <source>
        <dbReference type="ARBA" id="ARBA00023277"/>
    </source>
</evidence>
<organism evidence="13 14">
    <name type="scientific">Lancefieldella parvula</name>
    <dbReference type="NCBI Taxonomy" id="1382"/>
    <lineage>
        <taxon>Bacteria</taxon>
        <taxon>Bacillati</taxon>
        <taxon>Actinomycetota</taxon>
        <taxon>Coriobacteriia</taxon>
        <taxon>Coriobacteriales</taxon>
        <taxon>Atopobiaceae</taxon>
        <taxon>Lancefieldella</taxon>
    </lineage>
</organism>
<dbReference type="PANTHER" id="PTHR39191:SF1">
    <property type="entry name" value="DUF4922 DOMAIN-CONTAINING PROTEIN"/>
    <property type="match status" value="1"/>
</dbReference>
<evidence type="ECO:0000313" key="14">
    <source>
        <dbReference type="Proteomes" id="UP000787322"/>
    </source>
</evidence>
<keyword evidence="8 10" id="KW-0299">Galactose metabolism</keyword>
<name>A0A9D6AFS9_9ACTN</name>
<evidence type="ECO:0000256" key="1">
    <source>
        <dbReference type="ARBA" id="ARBA00001107"/>
    </source>
</evidence>
<evidence type="ECO:0000256" key="6">
    <source>
        <dbReference type="ARBA" id="ARBA00022679"/>
    </source>
</evidence>
<evidence type="ECO:0000256" key="10">
    <source>
        <dbReference type="HAMAP-Rule" id="MF_00571"/>
    </source>
</evidence>
<comment type="caution">
    <text evidence="13">The sequence shown here is derived from an EMBL/GenBank/DDBJ whole genome shotgun (WGS) entry which is preliminary data.</text>
</comment>
<sequence>MAVADNESALCIQQLVAYACERGLIQTEDLTWCYNALLDMLSYEGPAPVKSWEKIDLASFNLDQTLAELARLAVSHGLAENTQSGEDSFAMRVMGLLLPKPSEVARHFNELYTSEGPRAATDWFYALCCDAGYVRRSAIARNITWTTPTTWGDLEITINLSKPEKDPREIAAAKTTQNTSGEKYPACQLCLDNEGYSGRGASSGAGAHPARQNLRIIPIELNQHRWGFQYSPYAYFNEHCIAMNSDHIPMHIDHEALVNLFDFVDRFPHYFIGSNADLPIVGGSILSHDHYQGGRYEFPMMRAEVAEEFELKQFPEVAGAILKWPLSVLRLSSASREEALKAAEFIITAWRSYTDESVSVYAQTDGELHNTVTPVVRKLEDGTYEVFLALRCNITSEKHPLGIFHPHAEYHHIKKENIGLIEVMGLAVLPPRLVPELNKVQSVMEQCLANDKKANAVYGQLTTDSTTISHADWARQIYAKLLEQGDGSSKDAASKKDISSLSSEQLKKYIYDEVGIVFSHVLEDAGVFKWDEEGRAAQHRFLESL</sequence>
<evidence type="ECO:0000256" key="7">
    <source>
        <dbReference type="ARBA" id="ARBA00022695"/>
    </source>
</evidence>
<dbReference type="GO" id="GO:0008108">
    <property type="term" value="F:UDP-glucose:hexose-1-phosphate uridylyltransferase activity"/>
    <property type="evidence" value="ECO:0007669"/>
    <property type="project" value="UniProtKB-UniRule"/>
</dbReference>
<evidence type="ECO:0000313" key="13">
    <source>
        <dbReference type="EMBL" id="MBF4803313.1"/>
    </source>
</evidence>
<evidence type="ECO:0000256" key="3">
    <source>
        <dbReference type="ARBA" id="ARBA00004947"/>
    </source>
</evidence>
<feature type="domain" description="Galactose-1-phosphate uridyl transferase N-terminal" evidence="11">
    <location>
        <begin position="72"/>
        <end position="249"/>
    </location>
</feature>
<dbReference type="NCBIfam" id="NF003629">
    <property type="entry name" value="PRK05270.1-2"/>
    <property type="match status" value="1"/>
</dbReference>
<dbReference type="InterPro" id="IPR005850">
    <property type="entry name" value="GalP_Utransf_C"/>
</dbReference>
<proteinExistence type="inferred from homology"/>
<gene>
    <name evidence="10" type="primary">galT</name>
    <name evidence="13" type="ORF">HXK24_05800</name>
</gene>
<reference evidence="13" key="1">
    <citation type="submission" date="2020-04" db="EMBL/GenBank/DDBJ databases">
        <title>Deep metagenomics examines the oral microbiome during advanced dental caries in children, revealing novel taxa and co-occurrences with host molecules.</title>
        <authorList>
            <person name="Baker J.L."/>
            <person name="Morton J.T."/>
            <person name="Dinis M."/>
            <person name="Alvarez R."/>
            <person name="Tran N.C."/>
            <person name="Knight R."/>
            <person name="Edlund A."/>
        </authorList>
    </citation>
    <scope>NUCLEOTIDE SEQUENCE</scope>
    <source>
        <strain evidence="13">JCVI_3_bin.11</strain>
    </source>
</reference>
<evidence type="ECO:0000256" key="4">
    <source>
        <dbReference type="ARBA" id="ARBA00008706"/>
    </source>
</evidence>
<dbReference type="Pfam" id="PF01087">
    <property type="entry name" value="GalP_UDP_transf"/>
    <property type="match status" value="1"/>
</dbReference>
<keyword evidence="7 10" id="KW-0548">Nucleotidyltransferase</keyword>
<evidence type="ECO:0000259" key="11">
    <source>
        <dbReference type="Pfam" id="PF01087"/>
    </source>
</evidence>
<keyword evidence="9 10" id="KW-0119">Carbohydrate metabolism</keyword>
<evidence type="ECO:0000256" key="5">
    <source>
        <dbReference type="ARBA" id="ARBA00022490"/>
    </source>
</evidence>
<evidence type="ECO:0000256" key="8">
    <source>
        <dbReference type="ARBA" id="ARBA00023144"/>
    </source>
</evidence>
<dbReference type="InterPro" id="IPR023425">
    <property type="entry name" value="GalP_uridyl_Trfase_II_CS"/>
</dbReference>
<dbReference type="PIRSF" id="PIRSF006005">
    <property type="entry name" value="GalT_BS"/>
    <property type="match status" value="1"/>
</dbReference>
<dbReference type="GO" id="GO:0006012">
    <property type="term" value="P:galactose metabolic process"/>
    <property type="evidence" value="ECO:0007669"/>
    <property type="project" value="UniProtKB-UniRule"/>
</dbReference>
<dbReference type="PROSITE" id="PS01163">
    <property type="entry name" value="GAL_P_UDP_TRANSF_II"/>
    <property type="match status" value="1"/>
</dbReference>
<protein>
    <recommendedName>
        <fullName evidence="10">Galactose-1-phosphate uridylyltransferase</fullName>
        <shortName evidence="10">Gal-1-P uridylyltransferase</shortName>
        <ecNumber evidence="10">2.7.7.12</ecNumber>
    </recommendedName>
    <alternativeName>
        <fullName evidence="10">UDP-glucose--hexose-1-phosphate uridylyltransferase</fullName>
    </alternativeName>
</protein>
<comment type="catalytic activity">
    <reaction evidence="1 10">
        <text>alpha-D-galactose 1-phosphate + UDP-alpha-D-glucose = alpha-D-glucose 1-phosphate + UDP-alpha-D-galactose</text>
        <dbReference type="Rhea" id="RHEA:13989"/>
        <dbReference type="ChEBI" id="CHEBI:58336"/>
        <dbReference type="ChEBI" id="CHEBI:58601"/>
        <dbReference type="ChEBI" id="CHEBI:58885"/>
        <dbReference type="ChEBI" id="CHEBI:66914"/>
        <dbReference type="EC" id="2.7.7.12"/>
    </reaction>
</comment>
<evidence type="ECO:0000256" key="2">
    <source>
        <dbReference type="ARBA" id="ARBA00004496"/>
    </source>
</evidence>
<comment type="subcellular location">
    <subcellularLocation>
        <location evidence="2 10">Cytoplasm</location>
    </subcellularLocation>
</comment>